<keyword evidence="2" id="KW-1133">Transmembrane helix</keyword>
<evidence type="ECO:0000256" key="2">
    <source>
        <dbReference type="SAM" id="Phobius"/>
    </source>
</evidence>
<dbReference type="Proteomes" id="UP001231518">
    <property type="component" value="Chromosome 19"/>
</dbReference>
<feature type="compositionally biased region" description="Polar residues" evidence="1">
    <location>
        <begin position="53"/>
        <end position="64"/>
    </location>
</feature>
<keyword evidence="2" id="KW-0472">Membrane</keyword>
<feature type="region of interest" description="Disordered" evidence="1">
    <location>
        <begin position="36"/>
        <end position="69"/>
    </location>
</feature>
<dbReference type="AlphaFoldDB" id="A0AAD8DWM7"/>
<accession>A0AAD8DWM7</accession>
<comment type="caution">
    <text evidence="3">The sequence shown here is derived from an EMBL/GenBank/DDBJ whole genome shotgun (WGS) entry which is preliminary data.</text>
</comment>
<feature type="transmembrane region" description="Helical" evidence="2">
    <location>
        <begin position="168"/>
        <end position="186"/>
    </location>
</feature>
<evidence type="ECO:0000313" key="3">
    <source>
        <dbReference type="EMBL" id="KAJ8728628.1"/>
    </source>
</evidence>
<sequence length="234" mass="26721">MKKKSGAGFDEIYVSPWFAYKHLLFTADSVTPRETIETSTAEKKDTQAEVFNRESSATSQSTCMSEDEHDFTLPSIRKKRNVEIKKIDDKDEEASKFMKKATEELTQKDEFTIYGQLIAHKIRNLNPLNRLLAQQRINNILFNLEMQQMTGAAATQNRYNKTEKMGNIVFSIIWFIILIFVSFWVAGICAGIYIIVLPFTVCVEALSGLTDFLLSVIQFPRYCAQAMMEGRGLN</sequence>
<keyword evidence="2" id="KW-0812">Transmembrane</keyword>
<organism evidence="3 4">
    <name type="scientific">Mythimna separata</name>
    <name type="common">Oriental armyworm</name>
    <name type="synonym">Pseudaletia separata</name>
    <dbReference type="NCBI Taxonomy" id="271217"/>
    <lineage>
        <taxon>Eukaryota</taxon>
        <taxon>Metazoa</taxon>
        <taxon>Ecdysozoa</taxon>
        <taxon>Arthropoda</taxon>
        <taxon>Hexapoda</taxon>
        <taxon>Insecta</taxon>
        <taxon>Pterygota</taxon>
        <taxon>Neoptera</taxon>
        <taxon>Endopterygota</taxon>
        <taxon>Lepidoptera</taxon>
        <taxon>Glossata</taxon>
        <taxon>Ditrysia</taxon>
        <taxon>Noctuoidea</taxon>
        <taxon>Noctuidae</taxon>
        <taxon>Noctuinae</taxon>
        <taxon>Hadenini</taxon>
        <taxon>Mythimna</taxon>
    </lineage>
</organism>
<proteinExistence type="predicted"/>
<evidence type="ECO:0000256" key="1">
    <source>
        <dbReference type="SAM" id="MobiDB-lite"/>
    </source>
</evidence>
<feature type="transmembrane region" description="Helical" evidence="2">
    <location>
        <begin position="192"/>
        <end position="217"/>
    </location>
</feature>
<protein>
    <submittedName>
        <fullName evidence="3">Uncharacterized protein</fullName>
    </submittedName>
</protein>
<dbReference type="PANTHER" id="PTHR39948">
    <property type="entry name" value="GEO11419P1"/>
    <property type="match status" value="1"/>
</dbReference>
<reference evidence="3" key="1">
    <citation type="submission" date="2023-03" db="EMBL/GenBank/DDBJ databases">
        <title>Chromosome-level genomes of two armyworms, Mythimna separata and Mythimna loreyi, provide insights into the biosynthesis and reception of sex pheromones.</title>
        <authorList>
            <person name="Zhao H."/>
        </authorList>
    </citation>
    <scope>NUCLEOTIDE SEQUENCE</scope>
    <source>
        <strain evidence="3">BeijingLab</strain>
        <tissue evidence="3">Pupa</tissue>
    </source>
</reference>
<keyword evidence="4" id="KW-1185">Reference proteome</keyword>
<evidence type="ECO:0000313" key="4">
    <source>
        <dbReference type="Proteomes" id="UP001231518"/>
    </source>
</evidence>
<name>A0AAD8DWM7_MYTSE</name>
<feature type="compositionally biased region" description="Basic and acidic residues" evidence="1">
    <location>
        <begin position="36"/>
        <end position="47"/>
    </location>
</feature>
<dbReference type="EMBL" id="JARGEI010000007">
    <property type="protein sequence ID" value="KAJ8728628.1"/>
    <property type="molecule type" value="Genomic_DNA"/>
</dbReference>
<gene>
    <name evidence="3" type="ORF">PYW07_006324</name>
</gene>
<dbReference type="PANTHER" id="PTHR39948:SF1">
    <property type="entry name" value="GEO11419P1"/>
    <property type="match status" value="1"/>
</dbReference>